<evidence type="ECO:0000313" key="2">
    <source>
        <dbReference type="Proteomes" id="UP001058974"/>
    </source>
</evidence>
<keyword evidence="2" id="KW-1185">Reference proteome</keyword>
<proteinExistence type="predicted"/>
<dbReference type="Gramene" id="Psat04G0256900-T1">
    <property type="protein sequence ID" value="KAI5417984.1"/>
    <property type="gene ID" value="KIW84_042569"/>
</dbReference>
<dbReference type="PANTHER" id="PTHR48151">
    <property type="entry name" value="SH3 DOMAIN-CONTAINING PROTEIN"/>
    <property type="match status" value="1"/>
</dbReference>
<reference evidence="1 2" key="1">
    <citation type="journal article" date="2022" name="Nat. Genet.">
        <title>Improved pea reference genome and pan-genome highlight genomic features and evolutionary characteristics.</title>
        <authorList>
            <person name="Yang T."/>
            <person name="Liu R."/>
            <person name="Luo Y."/>
            <person name="Hu S."/>
            <person name="Wang D."/>
            <person name="Wang C."/>
            <person name="Pandey M.K."/>
            <person name="Ge S."/>
            <person name="Xu Q."/>
            <person name="Li N."/>
            <person name="Li G."/>
            <person name="Huang Y."/>
            <person name="Saxena R.K."/>
            <person name="Ji Y."/>
            <person name="Li M."/>
            <person name="Yan X."/>
            <person name="He Y."/>
            <person name="Liu Y."/>
            <person name="Wang X."/>
            <person name="Xiang C."/>
            <person name="Varshney R.K."/>
            <person name="Ding H."/>
            <person name="Gao S."/>
            <person name="Zong X."/>
        </authorList>
    </citation>
    <scope>NUCLEOTIDE SEQUENCE [LARGE SCALE GENOMIC DNA]</scope>
    <source>
        <strain evidence="1 2">cv. Zhongwan 6</strain>
    </source>
</reference>
<protein>
    <submittedName>
        <fullName evidence="1">Uncharacterized protein</fullName>
    </submittedName>
</protein>
<comment type="caution">
    <text evidence="1">The sequence shown here is derived from an EMBL/GenBank/DDBJ whole genome shotgun (WGS) entry which is preliminary data.</text>
</comment>
<dbReference type="AlphaFoldDB" id="A0A9D5AT81"/>
<dbReference type="InterPro" id="IPR053296">
    <property type="entry name" value="TSET_member_tstB"/>
</dbReference>
<gene>
    <name evidence="1" type="ORF">KIW84_042569</name>
</gene>
<dbReference type="EMBL" id="JAMSHJ010000004">
    <property type="protein sequence ID" value="KAI5417984.1"/>
    <property type="molecule type" value="Genomic_DNA"/>
</dbReference>
<dbReference type="PANTHER" id="PTHR48151:SF3">
    <property type="entry name" value="SH3 DOMAIN-CONTAINING PROTEIN"/>
    <property type="match status" value="1"/>
</dbReference>
<name>A0A9D5AT81_PEA</name>
<dbReference type="Proteomes" id="UP001058974">
    <property type="component" value="Chromosome 4"/>
</dbReference>
<sequence>MLMILEAMQMQCYDTMRDLRDKIRVLQYGPSIWAWVEGGPLWEWPQMNRRKVPNGHPSRMADADEGAHVNTFAEATNLNDVDESTHPESIRRTSSVSNGTAAWSACLLNDVLLTLHARFKASPDMVVTFLEIDRTFATKVLGKVDADVL</sequence>
<evidence type="ECO:0000313" key="1">
    <source>
        <dbReference type="EMBL" id="KAI5417984.1"/>
    </source>
</evidence>
<accession>A0A9D5AT81</accession>
<organism evidence="1 2">
    <name type="scientific">Pisum sativum</name>
    <name type="common">Garden pea</name>
    <name type="synonym">Lathyrus oleraceus</name>
    <dbReference type="NCBI Taxonomy" id="3888"/>
    <lineage>
        <taxon>Eukaryota</taxon>
        <taxon>Viridiplantae</taxon>
        <taxon>Streptophyta</taxon>
        <taxon>Embryophyta</taxon>
        <taxon>Tracheophyta</taxon>
        <taxon>Spermatophyta</taxon>
        <taxon>Magnoliopsida</taxon>
        <taxon>eudicotyledons</taxon>
        <taxon>Gunneridae</taxon>
        <taxon>Pentapetalae</taxon>
        <taxon>rosids</taxon>
        <taxon>fabids</taxon>
        <taxon>Fabales</taxon>
        <taxon>Fabaceae</taxon>
        <taxon>Papilionoideae</taxon>
        <taxon>50 kb inversion clade</taxon>
        <taxon>NPAAA clade</taxon>
        <taxon>Hologalegina</taxon>
        <taxon>IRL clade</taxon>
        <taxon>Fabeae</taxon>
        <taxon>Lathyrus</taxon>
    </lineage>
</organism>